<dbReference type="CDD" id="cd10815">
    <property type="entry name" value="GH38N_AMII_EcMngB_like"/>
    <property type="match status" value="1"/>
</dbReference>
<evidence type="ECO:0000256" key="4">
    <source>
        <dbReference type="ARBA" id="ARBA00023295"/>
    </source>
</evidence>
<evidence type="ECO:0000256" key="1">
    <source>
        <dbReference type="ARBA" id="ARBA00009792"/>
    </source>
</evidence>
<dbReference type="GO" id="GO:0004559">
    <property type="term" value="F:alpha-mannosidase activity"/>
    <property type="evidence" value="ECO:0007669"/>
    <property type="project" value="InterPro"/>
</dbReference>
<dbReference type="InterPro" id="IPR000602">
    <property type="entry name" value="Glyco_hydro_38_N"/>
</dbReference>
<dbReference type="GO" id="GO:0030246">
    <property type="term" value="F:carbohydrate binding"/>
    <property type="evidence" value="ECO:0007669"/>
    <property type="project" value="InterPro"/>
</dbReference>
<dbReference type="Gene3D" id="1.20.1270.50">
    <property type="entry name" value="Glycoside hydrolase family 38, central domain"/>
    <property type="match status" value="1"/>
</dbReference>
<keyword evidence="2" id="KW-0479">Metal-binding</keyword>
<evidence type="ECO:0000259" key="5">
    <source>
        <dbReference type="SMART" id="SM00872"/>
    </source>
</evidence>
<feature type="domain" description="Glycoside hydrolase family 38 central" evidence="5">
    <location>
        <begin position="267"/>
        <end position="345"/>
    </location>
</feature>
<evidence type="ECO:0000256" key="3">
    <source>
        <dbReference type="ARBA" id="ARBA00022801"/>
    </source>
</evidence>
<dbReference type="Pfam" id="PF07748">
    <property type="entry name" value="Glyco_hydro_38C"/>
    <property type="match status" value="1"/>
</dbReference>
<dbReference type="SMART" id="SM00872">
    <property type="entry name" value="Alpha-mann_mid"/>
    <property type="match status" value="1"/>
</dbReference>
<accession>A0A9D1ZLV5</accession>
<gene>
    <name evidence="6" type="ORF">H9820_02415</name>
</gene>
<evidence type="ECO:0000313" key="7">
    <source>
        <dbReference type="Proteomes" id="UP000824013"/>
    </source>
</evidence>
<reference evidence="6" key="2">
    <citation type="submission" date="2021-04" db="EMBL/GenBank/DDBJ databases">
        <authorList>
            <person name="Gilroy R."/>
        </authorList>
    </citation>
    <scope>NUCLEOTIDE SEQUENCE</scope>
    <source>
        <strain evidence="6">3204</strain>
    </source>
</reference>
<dbReference type="PANTHER" id="PTHR46017">
    <property type="entry name" value="ALPHA-MANNOSIDASE 2C1"/>
    <property type="match status" value="1"/>
</dbReference>
<organism evidence="6 7">
    <name type="scientific">Candidatus Companilactobacillus pullicola</name>
    <dbReference type="NCBI Taxonomy" id="2838523"/>
    <lineage>
        <taxon>Bacteria</taxon>
        <taxon>Bacillati</taxon>
        <taxon>Bacillota</taxon>
        <taxon>Bacilli</taxon>
        <taxon>Lactobacillales</taxon>
        <taxon>Lactobacillaceae</taxon>
        <taxon>Companilactobacillus</taxon>
    </lineage>
</organism>
<keyword evidence="3" id="KW-0378">Hydrolase</keyword>
<reference evidence="6" key="1">
    <citation type="journal article" date="2021" name="PeerJ">
        <title>Extensive microbial diversity within the chicken gut microbiome revealed by metagenomics and culture.</title>
        <authorList>
            <person name="Gilroy R."/>
            <person name="Ravi A."/>
            <person name="Getino M."/>
            <person name="Pursley I."/>
            <person name="Horton D.L."/>
            <person name="Alikhan N.F."/>
            <person name="Baker D."/>
            <person name="Gharbi K."/>
            <person name="Hall N."/>
            <person name="Watson M."/>
            <person name="Adriaenssens E.M."/>
            <person name="Foster-Nyarko E."/>
            <person name="Jarju S."/>
            <person name="Secka A."/>
            <person name="Antonio M."/>
            <person name="Oren A."/>
            <person name="Chaudhuri R.R."/>
            <person name="La Ragione R."/>
            <person name="Hildebrand F."/>
            <person name="Pallen M.J."/>
        </authorList>
    </citation>
    <scope>NUCLEOTIDE SEQUENCE</scope>
    <source>
        <strain evidence="6">3204</strain>
    </source>
</reference>
<dbReference type="GO" id="GO:0006013">
    <property type="term" value="P:mannose metabolic process"/>
    <property type="evidence" value="ECO:0007669"/>
    <property type="project" value="InterPro"/>
</dbReference>
<dbReference type="EMBL" id="DXCM01000021">
    <property type="protein sequence ID" value="HIY91783.1"/>
    <property type="molecule type" value="Genomic_DNA"/>
</dbReference>
<name>A0A9D1ZLV5_9LACO</name>
<comment type="similarity">
    <text evidence="1">Belongs to the glycosyl hydrolase 38 family.</text>
</comment>
<sequence>MKKVFVIAHTHWDFEWYFTRQDARIQFIYHMDEVLRALKNNVIDYYLLDGQMSIIDDYLESVPENASELRKFIKAGRLFVGPWYTQVDEMVTSGESMVRNLQQGIKLSSELGRSIPIGYLPDSFGQNHDIPKIYNGFGIKNAVFWRGMPKEKSARYFYWTSDDNSRVLVANLRNGYPVGVDLMESSNYPDLLHKISTNTDVNNLVLPVGGDQRPVDFNLKQKIKEVNTSQSDFELVEGTYPEYFKELSKEKGLPTYSGEFVDPSTSKIHRGIYSSRADLKMLYDRLERLMTFEVEPLMAMAQFHGIMTKPGVISQIWKTIFRGQAHDSSGGCNSDETNRDIHHRGEIALQLGLSLKGYLLRKLSSNVTNKMDLFFWNPTVSPITKIYKTYVITKSPKFELIDEEGNEVEYQVIKQDKIDKAILRHDKEEMVPDYYYKTTVAVALTIQSTDWTGILVKENIDSKNVESKGSHEIENDHYQISMNHSGLTLVDKDSGKIYHDFLTVEDGGDEGDTYDYSPAYRDWILSLNFNDSEIKGIEGKLYSSLSIKGNWLLPVDLEERGKKEKSKKLEYNLQLTLEKNNPVIGVTLKLSNNVLDHRLRLVINTGINAKNSYADTPFGVISRPVIDPHLKDWKEIGYHEEPTSIRPFLHFANIHNSESSVSFIGLGEKDFQVVGDSFNSLAVTLFRGVGFLGRPDLLRRPSDASGLQTKYVPTPDSQLQGDMVFEGGILISKKFDPSKLQRAHNLLSVDDLFYQNQDIDKFTMRVQYFGINKNIEPLIHKPLVNIKADDLVKSTFTSTPDGTGLVVRLYNPSKEKIKNPGSIRLNLSSNVKILNLNNQVIENGVDNIKEYELASFNPGEIRTFGIYPIK</sequence>
<comment type="caution">
    <text evidence="6">The sequence shown here is derived from an EMBL/GenBank/DDBJ whole genome shotgun (WGS) entry which is preliminary data.</text>
</comment>
<evidence type="ECO:0000256" key="2">
    <source>
        <dbReference type="ARBA" id="ARBA00022723"/>
    </source>
</evidence>
<dbReference type="Pfam" id="PF01074">
    <property type="entry name" value="Glyco_hydro_38N"/>
    <property type="match status" value="1"/>
</dbReference>
<dbReference type="Gene3D" id="2.70.98.30">
    <property type="entry name" value="Golgi alpha-mannosidase II, domain 4"/>
    <property type="match status" value="1"/>
</dbReference>
<dbReference type="SUPFAM" id="SSF88713">
    <property type="entry name" value="Glycoside hydrolase/deacetylase"/>
    <property type="match status" value="1"/>
</dbReference>
<dbReference type="InterPro" id="IPR027291">
    <property type="entry name" value="Glyco_hydro_38_N_sf"/>
</dbReference>
<dbReference type="PANTHER" id="PTHR46017:SF2">
    <property type="entry name" value="MANNOSYLGLYCERATE HYDROLASE"/>
    <property type="match status" value="1"/>
</dbReference>
<dbReference type="InterPro" id="IPR028995">
    <property type="entry name" value="Glyco_hydro_57/38_cen_sf"/>
</dbReference>
<dbReference type="Gene3D" id="3.20.110.10">
    <property type="entry name" value="Glycoside hydrolase 38, N terminal domain"/>
    <property type="match status" value="1"/>
</dbReference>
<evidence type="ECO:0000313" key="6">
    <source>
        <dbReference type="EMBL" id="HIY91783.1"/>
    </source>
</evidence>
<dbReference type="Proteomes" id="UP000824013">
    <property type="component" value="Unassembled WGS sequence"/>
</dbReference>
<dbReference type="InterPro" id="IPR011013">
    <property type="entry name" value="Gal_mutarotase_sf_dom"/>
</dbReference>
<dbReference type="SUPFAM" id="SSF74650">
    <property type="entry name" value="Galactose mutarotase-like"/>
    <property type="match status" value="1"/>
</dbReference>
<dbReference type="SUPFAM" id="SSF88688">
    <property type="entry name" value="Families 57/38 glycoside transferase middle domain"/>
    <property type="match status" value="1"/>
</dbReference>
<proteinExistence type="inferred from homology"/>
<dbReference type="InterPro" id="IPR011330">
    <property type="entry name" value="Glyco_hydro/deAcase_b/a-brl"/>
</dbReference>
<keyword evidence="4" id="KW-0326">Glycosidase</keyword>
<dbReference type="InterPro" id="IPR015341">
    <property type="entry name" value="Glyco_hydro_38_cen"/>
</dbReference>
<protein>
    <submittedName>
        <fullName evidence="6">Alpha-mannosidase</fullName>
    </submittedName>
</protein>
<dbReference type="InterPro" id="IPR037094">
    <property type="entry name" value="Glyco_hydro_38_cen_sf"/>
</dbReference>
<dbReference type="GO" id="GO:0046872">
    <property type="term" value="F:metal ion binding"/>
    <property type="evidence" value="ECO:0007669"/>
    <property type="project" value="UniProtKB-KW"/>
</dbReference>
<dbReference type="Pfam" id="PF09261">
    <property type="entry name" value="Alpha-mann_mid"/>
    <property type="match status" value="1"/>
</dbReference>
<dbReference type="InterPro" id="IPR011682">
    <property type="entry name" value="Glyco_hydro_38_C"/>
</dbReference>
<dbReference type="AlphaFoldDB" id="A0A9D1ZLV5"/>
<dbReference type="GO" id="GO:0009313">
    <property type="term" value="P:oligosaccharide catabolic process"/>
    <property type="evidence" value="ECO:0007669"/>
    <property type="project" value="TreeGrafter"/>
</dbReference>